<evidence type="ECO:0000313" key="3">
    <source>
        <dbReference type="Proteomes" id="UP000737018"/>
    </source>
</evidence>
<dbReference type="OrthoDB" id="905355at2759"/>
<feature type="signal peptide" evidence="1">
    <location>
        <begin position="1"/>
        <end position="17"/>
    </location>
</feature>
<dbReference type="PANTHER" id="PTHR34458">
    <property type="entry name" value="POLLEN OLE E 1 ALLERGEN AND EXTENSIN FAMILY PROTEIN-RELATED"/>
    <property type="match status" value="1"/>
</dbReference>
<proteinExistence type="predicted"/>
<comment type="caution">
    <text evidence="2">The sequence shown here is derived from an EMBL/GenBank/DDBJ whole genome shotgun (WGS) entry which is preliminary data.</text>
</comment>
<dbReference type="EMBL" id="JRKL02005910">
    <property type="protein sequence ID" value="KAF3949720.1"/>
    <property type="molecule type" value="Genomic_DNA"/>
</dbReference>
<evidence type="ECO:0008006" key="4">
    <source>
        <dbReference type="Google" id="ProtNLM"/>
    </source>
</evidence>
<sequence length="155" mass="15995">MAFKLVLFVSVMVAALALPIAKATLPIGAGVVVQVQPSFVPCSINVSLGANVTIRAFPNAQVQLQCGAGNVVATTTTNAAGVFSFSLDAIRLSLSATLGLRACDLVVTTPLSTCNSTLPAVGVLESDIQFVGTNVVGARIFFIFRPVGFRYSSST</sequence>
<organism evidence="2 3">
    <name type="scientific">Castanea mollissima</name>
    <name type="common">Chinese chestnut</name>
    <dbReference type="NCBI Taxonomy" id="60419"/>
    <lineage>
        <taxon>Eukaryota</taxon>
        <taxon>Viridiplantae</taxon>
        <taxon>Streptophyta</taxon>
        <taxon>Embryophyta</taxon>
        <taxon>Tracheophyta</taxon>
        <taxon>Spermatophyta</taxon>
        <taxon>Magnoliopsida</taxon>
        <taxon>eudicotyledons</taxon>
        <taxon>Gunneridae</taxon>
        <taxon>Pentapetalae</taxon>
        <taxon>rosids</taxon>
        <taxon>fabids</taxon>
        <taxon>Fagales</taxon>
        <taxon>Fagaceae</taxon>
        <taxon>Castanea</taxon>
    </lineage>
</organism>
<name>A0A8J4VCH0_9ROSI</name>
<dbReference type="Proteomes" id="UP000737018">
    <property type="component" value="Unassembled WGS sequence"/>
</dbReference>
<dbReference type="InterPro" id="IPR040404">
    <property type="entry name" value="Phylloplanin-like"/>
</dbReference>
<accession>A0A8J4VCH0</accession>
<dbReference type="AlphaFoldDB" id="A0A8J4VCH0"/>
<evidence type="ECO:0000313" key="2">
    <source>
        <dbReference type="EMBL" id="KAF3949720.1"/>
    </source>
</evidence>
<protein>
    <recommendedName>
        <fullName evidence="4">Phylloplanin</fullName>
    </recommendedName>
</protein>
<reference evidence="2" key="1">
    <citation type="submission" date="2020-03" db="EMBL/GenBank/DDBJ databases">
        <title>Castanea mollissima Vanexum genome sequencing.</title>
        <authorList>
            <person name="Staton M."/>
        </authorList>
    </citation>
    <scope>NUCLEOTIDE SEQUENCE</scope>
    <source>
        <tissue evidence="2">Leaf</tissue>
    </source>
</reference>
<dbReference type="PANTHER" id="PTHR34458:SF5">
    <property type="entry name" value="POLLEN OLE E 1 ALLERGEN AND EXTENSIN FAMILY PROTEIN"/>
    <property type="match status" value="1"/>
</dbReference>
<feature type="chain" id="PRO_5035191765" description="Phylloplanin" evidence="1">
    <location>
        <begin position="18"/>
        <end position="155"/>
    </location>
</feature>
<evidence type="ECO:0000256" key="1">
    <source>
        <dbReference type="SAM" id="SignalP"/>
    </source>
</evidence>
<keyword evidence="3" id="KW-1185">Reference proteome</keyword>
<keyword evidence="1" id="KW-0732">Signal</keyword>
<gene>
    <name evidence="2" type="ORF">CMV_024444</name>
</gene>